<evidence type="ECO:0000256" key="1">
    <source>
        <dbReference type="ARBA" id="ARBA00004604"/>
    </source>
</evidence>
<keyword evidence="12" id="KW-1185">Reference proteome</keyword>
<organism evidence="10 12">
    <name type="scientific">Schizosaccharomyces japonicus (strain yFS275 / FY16936)</name>
    <name type="common">Fission yeast</name>
    <dbReference type="NCBI Taxonomy" id="402676"/>
    <lineage>
        <taxon>Eukaryota</taxon>
        <taxon>Fungi</taxon>
        <taxon>Dikarya</taxon>
        <taxon>Ascomycota</taxon>
        <taxon>Taphrinomycotina</taxon>
        <taxon>Schizosaccharomycetes</taxon>
        <taxon>Schizosaccharomycetales</taxon>
        <taxon>Schizosaccharomycetaceae</taxon>
        <taxon>Schizosaccharomyces</taxon>
    </lineage>
</organism>
<dbReference type="Pfam" id="PF03914">
    <property type="entry name" value="CBF"/>
    <property type="match status" value="1"/>
</dbReference>
<dbReference type="GeneID" id="7049623"/>
<proteinExistence type="inferred from homology"/>
<feature type="domain" description="Nucleolar complex-associated protein 3 N-terminal" evidence="9">
    <location>
        <begin position="215"/>
        <end position="305"/>
    </location>
</feature>
<dbReference type="OrthoDB" id="10263597at2759"/>
<feature type="region of interest" description="Disordered" evidence="7">
    <location>
        <begin position="1"/>
        <end position="63"/>
    </location>
</feature>
<evidence type="ECO:0000313" key="12">
    <source>
        <dbReference type="Proteomes" id="UP000001744"/>
    </source>
</evidence>
<sequence length="741" mass="84256">MAPRRKSKGAASAVNKTKIKNKSAVKKSKRSSKTEKPAQVILSSKNTKKENKKQVKLPQLEERSLTEEDVAFIEENKEHLGFLASLKPEELAKKVEKGSRPAIYDAKKSQASNSEDEDEENYYSNDSEAEQDYEMRPRVIKSYNPNVTNRLPIKTASGALGVADYVQQDEESEASNESEEEKEAPSAEEMDVDEAAIQPVKLEKPLSTKEQLLKNKEDIASWAQKILEDPIEELHHLRDILGLYESELVSTKKIALLSTLAVFKDIIPGYRIRPLTEVERAAKVSKEVAIMREHEESLLKLYSMYLGILETILKTLSRSEDKKEISLYLTAIRCVCTLVESASHFNFHEKLFSMAVHQLATRRQTEGTTQLQRAIVSLFEEDELGQVSLELVRLLSKMMKQRDYEVHPTVLDLFLHLRILTTMERKHEEEEGYYAGPKRKKDRVHFSKKARKAFKEEKKIKKEMKEAEAVIASEDRERNQSEALKAVFLTYFRVLKTPGKLVGNALEGIARFSHLINAEFFADLLQALRELVDDDNVRIAASKKPGQTTREALLTVSTALELVSTHGIGKMNLDLDLSSFVYRLYGILYPSCLNPDIDLTDRAVRLRDPDAPNKPRKVNLVTEMEIILKCYQYLFFKTRNPNFTRLASFTKALGTAALQLPEQSTKAALTLLVRILSRFSKLQRMLASDERVGDGLYQPFVEDPELCNSTSAILYEPFLLRNHYSPDVSSMANELLKSTTQ</sequence>
<reference evidence="10 12" key="1">
    <citation type="journal article" date="2011" name="Science">
        <title>Comparative functional genomics of the fission yeasts.</title>
        <authorList>
            <person name="Rhind N."/>
            <person name="Chen Z."/>
            <person name="Yassour M."/>
            <person name="Thompson D.A."/>
            <person name="Haas B.J."/>
            <person name="Habib N."/>
            <person name="Wapinski I."/>
            <person name="Roy S."/>
            <person name="Lin M.F."/>
            <person name="Heiman D.I."/>
            <person name="Young S.K."/>
            <person name="Furuya K."/>
            <person name="Guo Y."/>
            <person name="Pidoux A."/>
            <person name="Chen H.M."/>
            <person name="Robbertse B."/>
            <person name="Goldberg J.M."/>
            <person name="Aoki K."/>
            <person name="Bayne E.H."/>
            <person name="Berlin A.M."/>
            <person name="Desjardins C.A."/>
            <person name="Dobbs E."/>
            <person name="Dukaj L."/>
            <person name="Fan L."/>
            <person name="FitzGerald M.G."/>
            <person name="French C."/>
            <person name="Gujja S."/>
            <person name="Hansen K."/>
            <person name="Keifenheim D."/>
            <person name="Levin J.Z."/>
            <person name="Mosher R.A."/>
            <person name="Mueller C.A."/>
            <person name="Pfiffner J."/>
            <person name="Priest M."/>
            <person name="Russ C."/>
            <person name="Smialowska A."/>
            <person name="Swoboda P."/>
            <person name="Sykes S.M."/>
            <person name="Vaughn M."/>
            <person name="Vengrova S."/>
            <person name="Yoder R."/>
            <person name="Zeng Q."/>
            <person name="Allshire R."/>
            <person name="Baulcombe D."/>
            <person name="Birren B.W."/>
            <person name="Brown W."/>
            <person name="Ekwall K."/>
            <person name="Kellis M."/>
            <person name="Leatherwood J."/>
            <person name="Levin H."/>
            <person name="Margalit H."/>
            <person name="Martienssen R."/>
            <person name="Nieduszynski C.A."/>
            <person name="Spatafora J.W."/>
            <person name="Friedman N."/>
            <person name="Dalgaard J.Z."/>
            <person name="Baumann P."/>
            <person name="Niki H."/>
            <person name="Regev A."/>
            <person name="Nusbaum C."/>
        </authorList>
    </citation>
    <scope>NUCLEOTIDE SEQUENCE [LARGE SCALE GENOMIC DNA]</scope>
    <source>
        <strain evidence="12">yFS275 / FY16936</strain>
    </source>
</reference>
<dbReference type="STRING" id="402676.B6JVA4"/>
<dbReference type="RefSeq" id="XP_002171598.2">
    <property type="nucleotide sequence ID" value="XM_002171562.2"/>
</dbReference>
<dbReference type="EMBL" id="KE651166">
    <property type="protein sequence ID" value="EEB05305.2"/>
    <property type="molecule type" value="Genomic_DNA"/>
</dbReference>
<dbReference type="GO" id="GO:0006270">
    <property type="term" value="P:DNA replication initiation"/>
    <property type="evidence" value="ECO:0000318"/>
    <property type="project" value="GO_Central"/>
</dbReference>
<dbReference type="InterPro" id="IPR016903">
    <property type="entry name" value="Nucleolar_cplx-assoc_3"/>
</dbReference>
<feature type="compositionally biased region" description="Basic and acidic residues" evidence="7">
    <location>
        <begin position="47"/>
        <end position="63"/>
    </location>
</feature>
<evidence type="ECO:0000259" key="9">
    <source>
        <dbReference type="Pfam" id="PF07540"/>
    </source>
</evidence>
<dbReference type="InterPro" id="IPR011501">
    <property type="entry name" value="Noc3_N"/>
</dbReference>
<comment type="function">
    <text evidence="5">Required for synthesis of 60S ribosomal subunits and the transport of pre-ribosomes from the nucleoplasm to the cytoplasm.</text>
</comment>
<dbReference type="Proteomes" id="UP000001744">
    <property type="component" value="Unassembled WGS sequence"/>
</dbReference>
<evidence type="ECO:0000313" key="10">
    <source>
        <dbReference type="EMBL" id="EEB05305.2"/>
    </source>
</evidence>
<feature type="region of interest" description="Disordered" evidence="7">
    <location>
        <begin position="168"/>
        <end position="192"/>
    </location>
</feature>
<keyword evidence="5" id="KW-0690">Ribosome biogenesis</keyword>
<dbReference type="Pfam" id="PF07540">
    <property type="entry name" value="NOC3p"/>
    <property type="match status" value="1"/>
</dbReference>
<dbReference type="PANTHER" id="PTHR14428:SF5">
    <property type="entry name" value="NUCLEOLAR COMPLEX PROTEIN 3 HOMOLOG"/>
    <property type="match status" value="1"/>
</dbReference>
<dbReference type="PIRSF" id="PIRSF028977">
    <property type="entry name" value="Nucleolar_complex_p3"/>
    <property type="match status" value="1"/>
</dbReference>
<dbReference type="AlphaFoldDB" id="B6JVA4"/>
<feature type="compositionally biased region" description="Basic residues" evidence="7">
    <location>
        <begin position="17"/>
        <end position="31"/>
    </location>
</feature>
<keyword evidence="3 6" id="KW-0175">Coiled coil</keyword>
<dbReference type="GO" id="GO:0042254">
    <property type="term" value="P:ribosome biogenesis"/>
    <property type="evidence" value="ECO:0007669"/>
    <property type="project" value="UniProtKB-KW"/>
</dbReference>
<dbReference type="VEuPathDB" id="FungiDB:SJAG_00311"/>
<dbReference type="InterPro" id="IPR005612">
    <property type="entry name" value="CCAAT-binding_factor"/>
</dbReference>
<comment type="similarity">
    <text evidence="2 5">Belongs to the CBF/MAK21 family.</text>
</comment>
<dbReference type="eggNOG" id="KOG2153">
    <property type="taxonomic scope" value="Eukaryota"/>
</dbReference>
<dbReference type="GO" id="GO:0005730">
    <property type="term" value="C:nucleolus"/>
    <property type="evidence" value="ECO:0000318"/>
    <property type="project" value="GO_Central"/>
</dbReference>
<feature type="coiled-coil region" evidence="6">
    <location>
        <begin position="450"/>
        <end position="484"/>
    </location>
</feature>
<dbReference type="HOGENOM" id="CLU_012441_3_0_1"/>
<evidence type="ECO:0000256" key="7">
    <source>
        <dbReference type="SAM" id="MobiDB-lite"/>
    </source>
</evidence>
<evidence type="ECO:0000259" key="8">
    <source>
        <dbReference type="Pfam" id="PF03914"/>
    </source>
</evidence>
<evidence type="ECO:0000256" key="2">
    <source>
        <dbReference type="ARBA" id="ARBA00007797"/>
    </source>
</evidence>
<feature type="compositionally biased region" description="Acidic residues" evidence="7">
    <location>
        <begin position="114"/>
        <end position="132"/>
    </location>
</feature>
<dbReference type="PANTHER" id="PTHR14428">
    <property type="entry name" value="NUCLEOLAR COMPLEX PROTEIN 3"/>
    <property type="match status" value="1"/>
</dbReference>
<evidence type="ECO:0000313" key="11">
    <source>
        <dbReference type="JaponicusDB" id="SJAG_00311"/>
    </source>
</evidence>
<dbReference type="JaponicusDB" id="SJAG_00311">
    <property type="gene designation" value="noc3"/>
</dbReference>
<feature type="region of interest" description="Disordered" evidence="7">
    <location>
        <begin position="93"/>
        <end position="138"/>
    </location>
</feature>
<protein>
    <recommendedName>
        <fullName evidence="5">Nucleolar complex-associated protein 3</fullName>
    </recommendedName>
</protein>
<evidence type="ECO:0000256" key="5">
    <source>
        <dbReference type="PIRNR" id="PIRNR028977"/>
    </source>
</evidence>
<comment type="subcellular location">
    <subcellularLocation>
        <location evidence="1 5">Nucleus</location>
        <location evidence="1 5">Nucleolus</location>
    </subcellularLocation>
</comment>
<gene>
    <name evidence="11" type="primary">noc3</name>
    <name evidence="10" type="ORF">SJAG_00311</name>
</gene>
<dbReference type="GO" id="GO:0003682">
    <property type="term" value="F:chromatin binding"/>
    <property type="evidence" value="ECO:0000318"/>
    <property type="project" value="GO_Central"/>
</dbReference>
<evidence type="ECO:0000256" key="6">
    <source>
        <dbReference type="SAM" id="Coils"/>
    </source>
</evidence>
<keyword evidence="4" id="KW-0539">Nucleus</keyword>
<name>B6JVA4_SCHJY</name>
<accession>B6JVA4</accession>
<evidence type="ECO:0000256" key="3">
    <source>
        <dbReference type="ARBA" id="ARBA00023054"/>
    </source>
</evidence>
<evidence type="ECO:0000256" key="4">
    <source>
        <dbReference type="ARBA" id="ARBA00023242"/>
    </source>
</evidence>
<dbReference type="OMA" id="HYCPQVR"/>
<feature type="domain" description="CCAAT-binding factor" evidence="8">
    <location>
        <begin position="553"/>
        <end position="732"/>
    </location>
</feature>